<sequence length="150" mass="16623">MLLSYHGRAAVVADLDAELGALRLLPRPSSVGFGDTVGWFCVLDGVCVVLYVGDDDRFRLRIGDREVVVDDSVRVGWTRQQRRCALVVDSAHMHLEVSYPPPPPRSPDDLTPFVEESDDDFGLFVSEVLGDPERMARVAARVRSVRDGAR</sequence>
<evidence type="ECO:0000313" key="1">
    <source>
        <dbReference type="EMBL" id="UUI73049.1"/>
    </source>
</evidence>
<gene>
    <name evidence="1" type="ORF">NP048_06305</name>
</gene>
<proteinExistence type="predicted"/>
<reference evidence="1 2" key="1">
    <citation type="submission" date="2022-07" db="EMBL/GenBank/DDBJ databases">
        <title>Novel species in genus cellulomonas.</title>
        <authorList>
            <person name="Ye L."/>
        </authorList>
    </citation>
    <scope>NUCLEOTIDE SEQUENCE [LARGE SCALE GENOMIC DNA]</scope>
    <source>
        <strain evidence="2">zg-B89</strain>
    </source>
</reference>
<dbReference type="RefSeq" id="WP_256769453.1">
    <property type="nucleotide sequence ID" value="NZ_CP101987.1"/>
</dbReference>
<evidence type="ECO:0000313" key="2">
    <source>
        <dbReference type="Proteomes" id="UP001316384"/>
    </source>
</evidence>
<organism evidence="1 2">
    <name type="scientific">Cellulomonas xiejunii</name>
    <dbReference type="NCBI Taxonomy" id="2968083"/>
    <lineage>
        <taxon>Bacteria</taxon>
        <taxon>Bacillati</taxon>
        <taxon>Actinomycetota</taxon>
        <taxon>Actinomycetes</taxon>
        <taxon>Micrococcales</taxon>
        <taxon>Cellulomonadaceae</taxon>
        <taxon>Cellulomonas</taxon>
    </lineage>
</organism>
<dbReference type="Proteomes" id="UP001316384">
    <property type="component" value="Chromosome"/>
</dbReference>
<keyword evidence="2" id="KW-1185">Reference proteome</keyword>
<accession>A0ABY5KS26</accession>
<name>A0ABY5KS26_9CELL</name>
<dbReference type="EMBL" id="CP101987">
    <property type="protein sequence ID" value="UUI73049.1"/>
    <property type="molecule type" value="Genomic_DNA"/>
</dbReference>
<protein>
    <submittedName>
        <fullName evidence="1">Uncharacterized protein</fullName>
    </submittedName>
</protein>